<reference evidence="2 3" key="2">
    <citation type="submission" date="2023-11" db="EMBL/GenBank/DDBJ databases">
        <authorList>
            <person name="Lara A.C."/>
            <person name="Chronakova A."/>
        </authorList>
    </citation>
    <scope>NUCLEOTIDE SEQUENCE [LARGE SCALE GENOMIC DNA]</scope>
    <source>
        <strain evidence="2 3">BCCO 10_0061</strain>
    </source>
</reference>
<dbReference type="Proteomes" id="UP001285352">
    <property type="component" value="Unassembled WGS sequence"/>
</dbReference>
<reference evidence="2 3" key="1">
    <citation type="submission" date="2023-11" db="EMBL/GenBank/DDBJ databases">
        <title>Lentzea sokolovensis, sp. nov., Lentzea kristufkii, sp. nov., and Lentzea miocenensis, sp. nov., rare actinobacteria from Sokolov Coal Basin, Miocene lacustrine sediment, Czech Republic.</title>
        <authorList>
            <person name="Lara A."/>
            <person name="Kotroba L."/>
            <person name="Nouioui I."/>
            <person name="Neumann-Schaal M."/>
            <person name="Mast Y."/>
            <person name="Chronakova A."/>
        </authorList>
    </citation>
    <scope>NUCLEOTIDE SEQUENCE [LARGE SCALE GENOMIC DNA]</scope>
    <source>
        <strain evidence="2 3">BCCO 10_0061</strain>
    </source>
</reference>
<proteinExistence type="predicted"/>
<evidence type="ECO:0000313" key="3">
    <source>
        <dbReference type="Proteomes" id="UP001285352"/>
    </source>
</evidence>
<feature type="region of interest" description="Disordered" evidence="1">
    <location>
        <begin position="57"/>
        <end position="85"/>
    </location>
</feature>
<accession>A0ABU4UTR0</accession>
<protein>
    <submittedName>
        <fullName evidence="2">Uncharacterized protein</fullName>
    </submittedName>
</protein>
<evidence type="ECO:0000313" key="2">
    <source>
        <dbReference type="EMBL" id="MDX8142900.1"/>
    </source>
</evidence>
<dbReference type="EMBL" id="JAXAVU010000007">
    <property type="protein sequence ID" value="MDX8142900.1"/>
    <property type="molecule type" value="Genomic_DNA"/>
</dbReference>
<comment type="caution">
    <text evidence="2">The sequence shown here is derived from an EMBL/GenBank/DDBJ whole genome shotgun (WGS) entry which is preliminary data.</text>
</comment>
<keyword evidence="3" id="KW-1185">Reference proteome</keyword>
<name>A0ABU4UTR0_9PSEU</name>
<organism evidence="2 3">
    <name type="scientific">Lentzea sokolovensis</name>
    <dbReference type="NCBI Taxonomy" id="3095429"/>
    <lineage>
        <taxon>Bacteria</taxon>
        <taxon>Bacillati</taxon>
        <taxon>Actinomycetota</taxon>
        <taxon>Actinomycetes</taxon>
        <taxon>Pseudonocardiales</taxon>
        <taxon>Pseudonocardiaceae</taxon>
        <taxon>Lentzea</taxon>
    </lineage>
</organism>
<evidence type="ECO:0000256" key="1">
    <source>
        <dbReference type="SAM" id="MobiDB-lite"/>
    </source>
</evidence>
<sequence length="85" mass="9194">MAIPAELKSALNDMRAVRARRPQGPSTTRQYAEWRIAMAVALESLSAVLPLPADRQRATEEAAAARAEASSIIQGIKSPHADQEQ</sequence>
<dbReference type="RefSeq" id="WP_319975199.1">
    <property type="nucleotide sequence ID" value="NZ_JAXAVU010000007.1"/>
</dbReference>
<gene>
    <name evidence="2" type="ORF">SK854_12305</name>
</gene>